<name>A0A9P5SDQ1_9FUNG</name>
<dbReference type="SUPFAM" id="SSF57701">
    <property type="entry name" value="Zn2/Cys6 DNA-binding domain"/>
    <property type="match status" value="1"/>
</dbReference>
<dbReference type="GO" id="GO:0000981">
    <property type="term" value="F:DNA-binding transcription factor activity, RNA polymerase II-specific"/>
    <property type="evidence" value="ECO:0007669"/>
    <property type="project" value="InterPro"/>
</dbReference>
<feature type="compositionally biased region" description="Low complexity" evidence="1">
    <location>
        <begin position="327"/>
        <end position="341"/>
    </location>
</feature>
<dbReference type="AlphaFoldDB" id="A0A9P5SDQ1"/>
<feature type="region of interest" description="Disordered" evidence="1">
    <location>
        <begin position="264"/>
        <end position="292"/>
    </location>
</feature>
<dbReference type="Proteomes" id="UP000696485">
    <property type="component" value="Unassembled WGS sequence"/>
</dbReference>
<dbReference type="InterPro" id="IPR001138">
    <property type="entry name" value="Zn2Cys6_DnaBD"/>
</dbReference>
<dbReference type="InterPro" id="IPR036864">
    <property type="entry name" value="Zn2-C6_fun-type_DNA-bd_sf"/>
</dbReference>
<reference evidence="2" key="1">
    <citation type="journal article" date="2020" name="Fungal Divers.">
        <title>Resolving the Mortierellaceae phylogeny through synthesis of multi-gene phylogenetics and phylogenomics.</title>
        <authorList>
            <person name="Vandepol N."/>
            <person name="Liber J."/>
            <person name="Desiro A."/>
            <person name="Na H."/>
            <person name="Kennedy M."/>
            <person name="Barry K."/>
            <person name="Grigoriev I.V."/>
            <person name="Miller A.N."/>
            <person name="O'Donnell K."/>
            <person name="Stajich J.E."/>
            <person name="Bonito G."/>
        </authorList>
    </citation>
    <scope>NUCLEOTIDE SEQUENCE</scope>
    <source>
        <strain evidence="2">NVP1</strain>
    </source>
</reference>
<keyword evidence="3" id="KW-1185">Reference proteome</keyword>
<dbReference type="EMBL" id="JAAAUY010000765">
    <property type="protein sequence ID" value="KAF9326572.1"/>
    <property type="molecule type" value="Genomic_DNA"/>
</dbReference>
<dbReference type="CDD" id="cd00067">
    <property type="entry name" value="GAL4"/>
    <property type="match status" value="1"/>
</dbReference>
<sequence length="556" mass="60704">MPMQVFEFQADTSVSLASPAAINRKSCDHCFLNRKTCDKVREEIDTGAKCGRCAKDSRPCTFTPTVHLYHIADCVGRHQCRAKVIQAMGGRKKEVKFKTIEIPIVCDMDSDVDVALFDFIQKQPNLLVYNNRIKSFLAQDMLGVSPDYESLPVSNQYSPMGSNYASSPVSPMGSKRSFGHEDMGVGYPQSSPQGPNKYRIMSPVEPNYAQLNNNFHQKSVSEDQGRYVVTSSAYNPTQNMAYSGSRHSLPNVHTDALTQLAIATGRTSPVGSPMTGSPNSLEASYHQRRHSETVPNMASDAYSNTYQPQPLQPIQHPYAQQAPYPQASFYQQQQQQQQQQQLYGYRTPSPIPPSPLGASSVHSNSPHPPSPLELSLNINTNFGSLSNNNSHQNLPSLFDTTLTMSSQVTSPMIKTESQGEGQIMPQSAPPPLVITTTNADGNEVGFYYAVPPVNLNPGYHDSDLFQDFAMGDDGDAVGEDFVWIENLFVETNAAEEAAAVAAAAMAGQVASVSGLSLMSNLSSNMDMSLAQQAWSSDFELDLGNDRAGRITQTLQG</sequence>
<evidence type="ECO:0008006" key="4">
    <source>
        <dbReference type="Google" id="ProtNLM"/>
    </source>
</evidence>
<feature type="region of interest" description="Disordered" evidence="1">
    <location>
        <begin position="327"/>
        <end position="375"/>
    </location>
</feature>
<evidence type="ECO:0000313" key="2">
    <source>
        <dbReference type="EMBL" id="KAF9326572.1"/>
    </source>
</evidence>
<protein>
    <recommendedName>
        <fullName evidence="4">Zn(2)-C6 fungal-type domain-containing protein</fullName>
    </recommendedName>
</protein>
<accession>A0A9P5SDQ1</accession>
<gene>
    <name evidence="2" type="ORF">BG006_010022</name>
</gene>
<evidence type="ECO:0000256" key="1">
    <source>
        <dbReference type="SAM" id="MobiDB-lite"/>
    </source>
</evidence>
<comment type="caution">
    <text evidence="2">The sequence shown here is derived from an EMBL/GenBank/DDBJ whole genome shotgun (WGS) entry which is preliminary data.</text>
</comment>
<organism evidence="2 3">
    <name type="scientific">Podila minutissima</name>
    <dbReference type="NCBI Taxonomy" id="64525"/>
    <lineage>
        <taxon>Eukaryota</taxon>
        <taxon>Fungi</taxon>
        <taxon>Fungi incertae sedis</taxon>
        <taxon>Mucoromycota</taxon>
        <taxon>Mortierellomycotina</taxon>
        <taxon>Mortierellomycetes</taxon>
        <taxon>Mortierellales</taxon>
        <taxon>Mortierellaceae</taxon>
        <taxon>Podila</taxon>
    </lineage>
</organism>
<feature type="compositionally biased region" description="Polar residues" evidence="1">
    <location>
        <begin position="265"/>
        <end position="282"/>
    </location>
</feature>
<proteinExistence type="predicted"/>
<evidence type="ECO:0000313" key="3">
    <source>
        <dbReference type="Proteomes" id="UP000696485"/>
    </source>
</evidence>
<dbReference type="GO" id="GO:0008270">
    <property type="term" value="F:zinc ion binding"/>
    <property type="evidence" value="ECO:0007669"/>
    <property type="project" value="InterPro"/>
</dbReference>